<gene>
    <name evidence="2" type="ORF">HNR12_005357</name>
</gene>
<dbReference type="Proteomes" id="UP000575985">
    <property type="component" value="Unassembled WGS sequence"/>
</dbReference>
<evidence type="ECO:0000313" key="2">
    <source>
        <dbReference type="EMBL" id="NYI99080.1"/>
    </source>
</evidence>
<feature type="region of interest" description="Disordered" evidence="1">
    <location>
        <begin position="1"/>
        <end position="106"/>
    </location>
</feature>
<keyword evidence="3" id="KW-1185">Reference proteome</keyword>
<evidence type="ECO:0000256" key="1">
    <source>
        <dbReference type="SAM" id="MobiDB-lite"/>
    </source>
</evidence>
<proteinExistence type="predicted"/>
<reference evidence="2 3" key="1">
    <citation type="submission" date="2020-07" db="EMBL/GenBank/DDBJ databases">
        <title>Sequencing the genomes of 1000 actinobacteria strains.</title>
        <authorList>
            <person name="Klenk H.-P."/>
        </authorList>
    </citation>
    <scope>NUCLEOTIDE SEQUENCE [LARGE SCALE GENOMIC DNA]</scope>
    <source>
        <strain evidence="2 3">DSM 45927</strain>
    </source>
</reference>
<name>A0A853BVS5_9ACTN</name>
<dbReference type="AlphaFoldDB" id="A0A853BVS5"/>
<sequence>MEVDGVERDPGDRPDAEHQAQHRAGGQQVDRHAVGGEGDDDRGAQAQGGREVGRAAEGAEGEQQDDDGECGDDRGEPQGPDRVVVLDPTHSGTSKGSRCAAGRFRG</sequence>
<comment type="caution">
    <text evidence="2">The sequence shown here is derived from an EMBL/GenBank/DDBJ whole genome shotgun (WGS) entry which is preliminary data.</text>
</comment>
<feature type="compositionally biased region" description="Basic and acidic residues" evidence="1">
    <location>
        <begin position="1"/>
        <end position="20"/>
    </location>
</feature>
<accession>A0A853BVS5</accession>
<organism evidence="2 3">
    <name type="scientific">Streptomonospora nanhaiensis</name>
    <dbReference type="NCBI Taxonomy" id="1323731"/>
    <lineage>
        <taxon>Bacteria</taxon>
        <taxon>Bacillati</taxon>
        <taxon>Actinomycetota</taxon>
        <taxon>Actinomycetes</taxon>
        <taxon>Streptosporangiales</taxon>
        <taxon>Nocardiopsidaceae</taxon>
        <taxon>Streptomonospora</taxon>
    </lineage>
</organism>
<dbReference type="EMBL" id="JACCFO010000001">
    <property type="protein sequence ID" value="NYI99080.1"/>
    <property type="molecule type" value="Genomic_DNA"/>
</dbReference>
<evidence type="ECO:0000313" key="3">
    <source>
        <dbReference type="Proteomes" id="UP000575985"/>
    </source>
</evidence>
<protein>
    <submittedName>
        <fullName evidence="2">Uncharacterized protein</fullName>
    </submittedName>
</protein>
<feature type="compositionally biased region" description="Acidic residues" evidence="1">
    <location>
        <begin position="59"/>
        <end position="70"/>
    </location>
</feature>